<gene>
    <name evidence="13" type="ORF">MXF72_02525</name>
</gene>
<evidence type="ECO:0000256" key="9">
    <source>
        <dbReference type="ARBA" id="ARBA00023136"/>
    </source>
</evidence>
<dbReference type="InterPro" id="IPR050298">
    <property type="entry name" value="Gram-neg_bact_OMP"/>
</dbReference>
<evidence type="ECO:0000256" key="1">
    <source>
        <dbReference type="ARBA" id="ARBA00004571"/>
    </source>
</evidence>
<comment type="subcellular location">
    <subcellularLocation>
        <location evidence="1">Cell outer membrane</location>
        <topology evidence="1">Multi-pass membrane protein</topology>
    </subcellularLocation>
</comment>
<protein>
    <submittedName>
        <fullName evidence="13">Porin</fullName>
    </submittedName>
</protein>
<evidence type="ECO:0000256" key="4">
    <source>
        <dbReference type="ARBA" id="ARBA00022452"/>
    </source>
</evidence>
<organism evidence="13 14">
    <name type="scientific">Alcaligenes faecalis</name>
    <dbReference type="NCBI Taxonomy" id="511"/>
    <lineage>
        <taxon>Bacteria</taxon>
        <taxon>Pseudomonadati</taxon>
        <taxon>Pseudomonadota</taxon>
        <taxon>Betaproteobacteria</taxon>
        <taxon>Burkholderiales</taxon>
        <taxon>Alcaligenaceae</taxon>
        <taxon>Alcaligenes</taxon>
    </lineage>
</organism>
<dbReference type="GO" id="GO:0009279">
    <property type="term" value="C:cell outer membrane"/>
    <property type="evidence" value="ECO:0007669"/>
    <property type="project" value="UniProtKB-SubCell"/>
</dbReference>
<feature type="domain" description="Porin" evidence="12">
    <location>
        <begin position="222"/>
        <end position="546"/>
    </location>
</feature>
<keyword evidence="3" id="KW-0813">Transport</keyword>
<keyword evidence="5" id="KW-0812">Transmembrane</keyword>
<dbReference type="EMBL" id="CP095873">
    <property type="protein sequence ID" value="UPL21974.1"/>
    <property type="molecule type" value="Genomic_DNA"/>
</dbReference>
<name>A0AAE9HBU9_ALCFA</name>
<evidence type="ECO:0000256" key="3">
    <source>
        <dbReference type="ARBA" id="ARBA00022448"/>
    </source>
</evidence>
<dbReference type="Gene3D" id="2.40.160.10">
    <property type="entry name" value="Porin"/>
    <property type="match status" value="1"/>
</dbReference>
<dbReference type="PANTHER" id="PTHR34501">
    <property type="entry name" value="PROTEIN YDDL-RELATED"/>
    <property type="match status" value="1"/>
</dbReference>
<keyword evidence="6" id="KW-0732">Signal</keyword>
<dbReference type="InterPro" id="IPR033900">
    <property type="entry name" value="Gram_neg_porin_domain"/>
</dbReference>
<dbReference type="AlphaFoldDB" id="A0AAE9HBU9"/>
<evidence type="ECO:0000313" key="13">
    <source>
        <dbReference type="EMBL" id="UPL21974.1"/>
    </source>
</evidence>
<evidence type="ECO:0000256" key="2">
    <source>
        <dbReference type="ARBA" id="ARBA00011233"/>
    </source>
</evidence>
<dbReference type="Pfam" id="PF13609">
    <property type="entry name" value="Porin_4"/>
    <property type="match status" value="1"/>
</dbReference>
<evidence type="ECO:0000256" key="7">
    <source>
        <dbReference type="ARBA" id="ARBA00023065"/>
    </source>
</evidence>
<evidence type="ECO:0000259" key="11">
    <source>
        <dbReference type="Pfam" id="PF00122"/>
    </source>
</evidence>
<evidence type="ECO:0000256" key="6">
    <source>
        <dbReference type="ARBA" id="ARBA00022729"/>
    </source>
</evidence>
<dbReference type="SUPFAM" id="SSF56935">
    <property type="entry name" value="Porins"/>
    <property type="match status" value="1"/>
</dbReference>
<dbReference type="CDD" id="cd00342">
    <property type="entry name" value="gram_neg_porins"/>
    <property type="match status" value="1"/>
</dbReference>
<keyword evidence="10" id="KW-0998">Cell outer membrane</keyword>
<keyword evidence="9" id="KW-0472">Membrane</keyword>
<dbReference type="InterPro" id="IPR023614">
    <property type="entry name" value="Porin_dom_sf"/>
</dbReference>
<dbReference type="GO" id="GO:0006811">
    <property type="term" value="P:monoatomic ion transport"/>
    <property type="evidence" value="ECO:0007669"/>
    <property type="project" value="UniProtKB-KW"/>
</dbReference>
<dbReference type="InterPro" id="IPR008250">
    <property type="entry name" value="ATPase_P-typ_transduc_dom_A_sf"/>
</dbReference>
<dbReference type="GO" id="GO:0015288">
    <property type="term" value="F:porin activity"/>
    <property type="evidence" value="ECO:0007669"/>
    <property type="project" value="UniProtKB-KW"/>
</dbReference>
<dbReference type="Gene3D" id="2.70.150.10">
    <property type="entry name" value="Calcium-transporting ATPase, cytoplasmic transduction domain A"/>
    <property type="match status" value="1"/>
</dbReference>
<evidence type="ECO:0000313" key="14">
    <source>
        <dbReference type="Proteomes" id="UP000830925"/>
    </source>
</evidence>
<dbReference type="Proteomes" id="UP000830925">
    <property type="component" value="Chromosome"/>
</dbReference>
<keyword evidence="4" id="KW-1134">Transmembrane beta strand</keyword>
<proteinExistence type="predicted"/>
<accession>A0AAE9HBU9</accession>
<keyword evidence="8" id="KW-0626">Porin</keyword>
<dbReference type="InterPro" id="IPR059000">
    <property type="entry name" value="ATPase_P-type_domA"/>
</dbReference>
<evidence type="ECO:0000256" key="10">
    <source>
        <dbReference type="ARBA" id="ARBA00023237"/>
    </source>
</evidence>
<evidence type="ECO:0000259" key="12">
    <source>
        <dbReference type="Pfam" id="PF13609"/>
    </source>
</evidence>
<comment type="subunit">
    <text evidence="2">Homotrimer.</text>
</comment>
<dbReference type="PANTHER" id="PTHR34501:SF9">
    <property type="entry name" value="MAJOR OUTER MEMBRANE PROTEIN P.IA"/>
    <property type="match status" value="1"/>
</dbReference>
<evidence type="ECO:0000256" key="8">
    <source>
        <dbReference type="ARBA" id="ARBA00023114"/>
    </source>
</evidence>
<evidence type="ECO:0000256" key="5">
    <source>
        <dbReference type="ARBA" id="ARBA00022692"/>
    </source>
</evidence>
<sequence>MNASRFFHPDHSAVVHQSPVRLVRRAHCALSYYATRSVPQVLQALNTQRHGLAFDEVLRRLIQNGPNQVRVLRSSPADLTQVAQTIKKQTCQVRRDLTMYDLARDHQSRVPARMLVTGDIVLLSAGDYVPADLRLIHQDHLILNRAILQAASDTCAMGDRVVAGTAQGVVVATGNQTLLGVLMREPVPVACGWRRVLECSPFQLSKAASLAAGAALFGLAGALMMPSHSHAETSVQLYGTLDAGLGWTRVSGEGSQRDVLSGGQTDSLWGIRGHEDLGDGLRATFNLESGIDLATGRAEDSERLFNYQAWLGLGSDNWGELRFGRQYTVGQEFVSAIEVGSWKDFGMGALMRASDNYQISNQLSWRSPEWAGMQLGASYSADVGEQGLGGSRSKLYSLALRYEDGPWLLGASYEGLSRVESHRPTAWQLGASYDFEVARLAAGWSRQSNGFVGLNGDDGPAHLQDKGLEGLGPAEFINGGRLDSWYVGTAIPVGKGEFQLQWSLGRPNWTWEDTDERARRIQVMSVGYVHALSPRTSVYAFAAQGRRFDMETAASASEPRSSRVALGVTHHF</sequence>
<dbReference type="SUPFAM" id="SSF81653">
    <property type="entry name" value="Calcium ATPase, transduction domain A"/>
    <property type="match status" value="1"/>
</dbReference>
<keyword evidence="7" id="KW-0406">Ion transport</keyword>
<feature type="domain" description="P-type ATPase A" evidence="11">
    <location>
        <begin position="105"/>
        <end position="184"/>
    </location>
</feature>
<dbReference type="GO" id="GO:0046930">
    <property type="term" value="C:pore complex"/>
    <property type="evidence" value="ECO:0007669"/>
    <property type="project" value="UniProtKB-KW"/>
</dbReference>
<dbReference type="RefSeq" id="WP_247966394.1">
    <property type="nucleotide sequence ID" value="NZ_CP095873.1"/>
</dbReference>
<reference evidence="13" key="1">
    <citation type="submission" date="2022-04" db="EMBL/GenBank/DDBJ databases">
        <title>Genomic mining of Alcaligenes faecalis D334 producing ectoin and derivatives.</title>
        <authorList>
            <person name="Doan V.T."/>
            <person name="Quach N.T."/>
            <person name="Vu T.-H.-N."/>
            <person name="Phi Q.-T."/>
        </authorList>
    </citation>
    <scope>NUCLEOTIDE SEQUENCE</scope>
    <source>
        <strain evidence="13">D334</strain>
    </source>
</reference>
<dbReference type="Pfam" id="PF00122">
    <property type="entry name" value="E1-E2_ATPase"/>
    <property type="match status" value="1"/>
</dbReference>